<dbReference type="GO" id="GO:0003700">
    <property type="term" value="F:DNA-binding transcription factor activity"/>
    <property type="evidence" value="ECO:0007669"/>
    <property type="project" value="InterPro"/>
</dbReference>
<dbReference type="OrthoDB" id="9815676at2"/>
<protein>
    <submittedName>
        <fullName evidence="6">Transcriptional regulator, LysR family</fullName>
    </submittedName>
</protein>
<dbReference type="Proteomes" id="UP000001062">
    <property type="component" value="Chromosome"/>
</dbReference>
<proteinExistence type="inferred from homology"/>
<dbReference type="KEGG" id="mme:Marme_2309"/>
<dbReference type="EMBL" id="CP002583">
    <property type="protein sequence ID" value="ADZ91550.1"/>
    <property type="molecule type" value="Genomic_DNA"/>
</dbReference>
<sequence length="298" mass="34043">MFEAMEQFIKIVELHTFSAAAESLGKSPSSLTRKLDQLEEELKTKLLIRSTRRLELTSDGEQFYNQCKQILESVQVAKHSFIEKRTSVEGTIAITTFDSFGRSVLVPLIAEFRDTHPNTKVTIGLDNTIADLHKSPFDIAIRYGRPDDSNLIFRPLKKMPSILIASEHYLEKAPPLESPDDLKLHSCLAFYKSRQHTWWYFEKNNEQRKVRIDPTLTSEGGTPLLMWARANQGIALVSKYFVERDLKNGSLIEVLPTWNASLTEQDNAIMYLVWKASSAQKPIVRAMIDLIMNRVANE</sequence>
<comment type="similarity">
    <text evidence="1">Belongs to the LysR transcriptional regulatory family.</text>
</comment>
<evidence type="ECO:0000256" key="1">
    <source>
        <dbReference type="ARBA" id="ARBA00009437"/>
    </source>
</evidence>
<evidence type="ECO:0000256" key="4">
    <source>
        <dbReference type="ARBA" id="ARBA00023163"/>
    </source>
</evidence>
<dbReference type="InterPro" id="IPR036390">
    <property type="entry name" value="WH_DNA-bd_sf"/>
</dbReference>
<dbReference type="InterPro" id="IPR005119">
    <property type="entry name" value="LysR_subst-bd"/>
</dbReference>
<keyword evidence="4" id="KW-0804">Transcription</keyword>
<keyword evidence="3" id="KW-0238">DNA-binding</keyword>
<name>F2JU38_MARM1</name>
<dbReference type="InterPro" id="IPR000847">
    <property type="entry name" value="LysR_HTH_N"/>
</dbReference>
<dbReference type="Gene3D" id="3.40.190.290">
    <property type="match status" value="1"/>
</dbReference>
<dbReference type="InterPro" id="IPR036388">
    <property type="entry name" value="WH-like_DNA-bd_sf"/>
</dbReference>
<dbReference type="RefSeq" id="WP_013661455.1">
    <property type="nucleotide sequence ID" value="NC_015276.1"/>
</dbReference>
<evidence type="ECO:0000256" key="3">
    <source>
        <dbReference type="ARBA" id="ARBA00023125"/>
    </source>
</evidence>
<dbReference type="FunFam" id="1.10.10.10:FF:000001">
    <property type="entry name" value="LysR family transcriptional regulator"/>
    <property type="match status" value="1"/>
</dbReference>
<reference evidence="6 7" key="1">
    <citation type="journal article" date="2012" name="Stand. Genomic Sci.">
        <title>Complete genome sequence of the melanogenic marine bacterium Marinomonas mediterranea type strain (MMB-1(T)).</title>
        <authorList>
            <person name="Lucas-Elio P."/>
            <person name="Goodwin L."/>
            <person name="Woyke T."/>
            <person name="Pitluck S."/>
            <person name="Nolan M."/>
            <person name="Kyrpides N.C."/>
            <person name="Detter J.C."/>
            <person name="Copeland A."/>
            <person name="Teshima H."/>
            <person name="Bruce D."/>
            <person name="Detter C."/>
            <person name="Tapia R."/>
            <person name="Han S."/>
            <person name="Land M.L."/>
            <person name="Ivanova N."/>
            <person name="Mikhailova N."/>
            <person name="Johnston A.W."/>
            <person name="Sanchez-Amat A."/>
        </authorList>
    </citation>
    <scope>NUCLEOTIDE SEQUENCE [LARGE SCALE GENOMIC DNA]</scope>
    <source>
        <strain evidence="7">ATCC 700492 / JCM 21426 / NBRC 103028 / MMB-1</strain>
    </source>
</reference>
<evidence type="ECO:0000256" key="2">
    <source>
        <dbReference type="ARBA" id="ARBA00023015"/>
    </source>
</evidence>
<dbReference type="PANTHER" id="PTHR30537">
    <property type="entry name" value="HTH-TYPE TRANSCRIPTIONAL REGULATOR"/>
    <property type="match status" value="1"/>
</dbReference>
<dbReference type="SUPFAM" id="SSF53850">
    <property type="entry name" value="Periplasmic binding protein-like II"/>
    <property type="match status" value="1"/>
</dbReference>
<evidence type="ECO:0000259" key="5">
    <source>
        <dbReference type="PROSITE" id="PS50931"/>
    </source>
</evidence>
<keyword evidence="7" id="KW-1185">Reference proteome</keyword>
<evidence type="ECO:0000313" key="6">
    <source>
        <dbReference type="EMBL" id="ADZ91550.1"/>
    </source>
</evidence>
<evidence type="ECO:0000313" key="7">
    <source>
        <dbReference type="Proteomes" id="UP000001062"/>
    </source>
</evidence>
<dbReference type="PATRIC" id="fig|717774.3.peg.2379"/>
<dbReference type="InterPro" id="IPR058163">
    <property type="entry name" value="LysR-type_TF_proteobact-type"/>
</dbReference>
<organism evidence="6 7">
    <name type="scientific">Marinomonas mediterranea (strain ATCC 700492 / JCM 21426 / NBRC 103028 / MMB-1)</name>
    <dbReference type="NCBI Taxonomy" id="717774"/>
    <lineage>
        <taxon>Bacteria</taxon>
        <taxon>Pseudomonadati</taxon>
        <taxon>Pseudomonadota</taxon>
        <taxon>Gammaproteobacteria</taxon>
        <taxon>Oceanospirillales</taxon>
        <taxon>Oceanospirillaceae</taxon>
        <taxon>Marinomonas</taxon>
    </lineage>
</organism>
<gene>
    <name evidence="6" type="ordered locus">Marme_2309</name>
</gene>
<dbReference type="HOGENOM" id="CLU_039613_16_0_6"/>
<keyword evidence="2" id="KW-0805">Transcription regulation</keyword>
<accession>F2JU38</accession>
<dbReference type="Gene3D" id="1.10.10.10">
    <property type="entry name" value="Winged helix-like DNA-binding domain superfamily/Winged helix DNA-binding domain"/>
    <property type="match status" value="1"/>
</dbReference>
<dbReference type="GO" id="GO:0003677">
    <property type="term" value="F:DNA binding"/>
    <property type="evidence" value="ECO:0007669"/>
    <property type="project" value="UniProtKB-KW"/>
</dbReference>
<dbReference type="STRING" id="717774.Marme_2309"/>
<dbReference type="eggNOG" id="COG0583">
    <property type="taxonomic scope" value="Bacteria"/>
</dbReference>
<dbReference type="Pfam" id="PF03466">
    <property type="entry name" value="LysR_substrate"/>
    <property type="match status" value="1"/>
</dbReference>
<dbReference type="PROSITE" id="PS50931">
    <property type="entry name" value="HTH_LYSR"/>
    <property type="match status" value="1"/>
</dbReference>
<dbReference type="Pfam" id="PF00126">
    <property type="entry name" value="HTH_1"/>
    <property type="match status" value="1"/>
</dbReference>
<dbReference type="PANTHER" id="PTHR30537:SF5">
    <property type="entry name" value="HTH-TYPE TRANSCRIPTIONAL ACTIVATOR TTDR-RELATED"/>
    <property type="match status" value="1"/>
</dbReference>
<feature type="domain" description="HTH lysR-type" evidence="5">
    <location>
        <begin position="1"/>
        <end position="57"/>
    </location>
</feature>
<dbReference type="CDD" id="cd08422">
    <property type="entry name" value="PBP2_CrgA_like"/>
    <property type="match status" value="1"/>
</dbReference>
<dbReference type="AlphaFoldDB" id="F2JU38"/>
<dbReference type="SUPFAM" id="SSF46785">
    <property type="entry name" value="Winged helix' DNA-binding domain"/>
    <property type="match status" value="1"/>
</dbReference>